<feature type="transmembrane region" description="Helical" evidence="2">
    <location>
        <begin position="51"/>
        <end position="74"/>
    </location>
</feature>
<feature type="transmembrane region" description="Helical" evidence="2">
    <location>
        <begin position="136"/>
        <end position="163"/>
    </location>
</feature>
<feature type="transmembrane region" description="Helical" evidence="2">
    <location>
        <begin position="175"/>
        <end position="196"/>
    </location>
</feature>
<dbReference type="EMBL" id="CAJNNW010036233">
    <property type="protein sequence ID" value="CAE8732777.1"/>
    <property type="molecule type" value="Genomic_DNA"/>
</dbReference>
<feature type="non-terminal residue" evidence="3">
    <location>
        <position position="350"/>
    </location>
</feature>
<name>A0A813LFQ7_POLGL</name>
<gene>
    <name evidence="3" type="ORF">PGLA2088_LOCUS46550</name>
</gene>
<reference evidence="3" key="1">
    <citation type="submission" date="2021-02" db="EMBL/GenBank/DDBJ databases">
        <authorList>
            <person name="Dougan E. K."/>
            <person name="Rhodes N."/>
            <person name="Thang M."/>
            <person name="Chan C."/>
        </authorList>
    </citation>
    <scope>NUCLEOTIDE SEQUENCE</scope>
</reference>
<accession>A0A813LFQ7</accession>
<evidence type="ECO:0000256" key="1">
    <source>
        <dbReference type="SAM" id="MobiDB-lite"/>
    </source>
</evidence>
<organism evidence="3 4">
    <name type="scientific">Polarella glacialis</name>
    <name type="common">Dinoflagellate</name>
    <dbReference type="NCBI Taxonomy" id="89957"/>
    <lineage>
        <taxon>Eukaryota</taxon>
        <taxon>Sar</taxon>
        <taxon>Alveolata</taxon>
        <taxon>Dinophyceae</taxon>
        <taxon>Suessiales</taxon>
        <taxon>Suessiaceae</taxon>
        <taxon>Polarella</taxon>
    </lineage>
</organism>
<proteinExistence type="predicted"/>
<keyword evidence="2" id="KW-1133">Transmembrane helix</keyword>
<keyword evidence="2" id="KW-0812">Transmembrane</keyword>
<keyword evidence="2" id="KW-0472">Membrane</keyword>
<evidence type="ECO:0000313" key="4">
    <source>
        <dbReference type="Proteomes" id="UP000626109"/>
    </source>
</evidence>
<sequence length="350" mass="37507">GEGLVTSSTGLFYHFPCKSKAWSLECLLLCLWFRGWRAMGSSRASGPGMMLGHWTSAASGVAMLSVCLLGFFWLSATWWTCVLTGPLYTEQEADVQVSLWRQTLTPRSQGHSVVSVSLDDLCGSRDSGDSFCTRVIALRVLLIMAEISSFCSAMYMLVGFFGTKHFREFALLKDGAHLAGVSFLLLLASTVLGETISSIRLYPPNDAAATKVRPDGSGFLCAFIGLSVIMPAALSASLVECRSNALTASSTKSARSLRAGSRPRNGNGRMVRAGSKAPASSPLPTPSEAMATSAPTLLGQIKVTSVALIYECRGKSFMITSLRCCTYGVQKSCDRIEFNKMAGCRKTCSS</sequence>
<evidence type="ECO:0000256" key="2">
    <source>
        <dbReference type="SAM" id="Phobius"/>
    </source>
</evidence>
<protein>
    <submittedName>
        <fullName evidence="3">Uncharacterized protein</fullName>
    </submittedName>
</protein>
<comment type="caution">
    <text evidence="3">The sequence shown here is derived from an EMBL/GenBank/DDBJ whole genome shotgun (WGS) entry which is preliminary data.</text>
</comment>
<dbReference type="AlphaFoldDB" id="A0A813LFQ7"/>
<feature type="transmembrane region" description="Helical" evidence="2">
    <location>
        <begin position="216"/>
        <end position="239"/>
    </location>
</feature>
<evidence type="ECO:0000313" key="3">
    <source>
        <dbReference type="EMBL" id="CAE8732777.1"/>
    </source>
</evidence>
<dbReference type="Proteomes" id="UP000626109">
    <property type="component" value="Unassembled WGS sequence"/>
</dbReference>
<feature type="region of interest" description="Disordered" evidence="1">
    <location>
        <begin position="252"/>
        <end position="289"/>
    </location>
</feature>